<evidence type="ECO:0000313" key="5">
    <source>
        <dbReference type="EMBL" id="SFK43830.1"/>
    </source>
</evidence>
<accession>A0A1I3ZIT1</accession>
<dbReference type="Pfam" id="PF07729">
    <property type="entry name" value="FCD"/>
    <property type="match status" value="1"/>
</dbReference>
<evidence type="ECO:0000313" key="6">
    <source>
        <dbReference type="Proteomes" id="UP000199598"/>
    </source>
</evidence>
<dbReference type="Gene3D" id="1.10.10.10">
    <property type="entry name" value="Winged helix-like DNA-binding domain superfamily/Winged helix DNA-binding domain"/>
    <property type="match status" value="1"/>
</dbReference>
<protein>
    <submittedName>
        <fullName evidence="5">Transcriptional regulator, GntR family</fullName>
    </submittedName>
</protein>
<dbReference type="InterPro" id="IPR036390">
    <property type="entry name" value="WH_DNA-bd_sf"/>
</dbReference>
<gene>
    <name evidence="5" type="ORF">SAMN04488518_105113</name>
</gene>
<dbReference type="RefSeq" id="WP_063303110.1">
    <property type="nucleotide sequence ID" value="NZ_FOSK01000005.1"/>
</dbReference>
<dbReference type="PRINTS" id="PR00035">
    <property type="entry name" value="HTHGNTR"/>
</dbReference>
<dbReference type="InterPro" id="IPR008920">
    <property type="entry name" value="TF_FadR/GntR_C"/>
</dbReference>
<keyword evidence="6" id="KW-1185">Reference proteome</keyword>
<evidence type="ECO:0000256" key="1">
    <source>
        <dbReference type="ARBA" id="ARBA00023015"/>
    </source>
</evidence>
<dbReference type="PANTHER" id="PTHR43537:SF45">
    <property type="entry name" value="GNTR FAMILY REGULATORY PROTEIN"/>
    <property type="match status" value="1"/>
</dbReference>
<evidence type="ECO:0000256" key="3">
    <source>
        <dbReference type="ARBA" id="ARBA00023163"/>
    </source>
</evidence>
<keyword evidence="3" id="KW-0804">Transcription</keyword>
<comment type="caution">
    <text evidence="5">The sequence shown here is derived from an EMBL/GenBank/DDBJ whole genome shotgun (WGS) entry which is preliminary data.</text>
</comment>
<dbReference type="PANTHER" id="PTHR43537">
    <property type="entry name" value="TRANSCRIPTIONAL REGULATOR, GNTR FAMILY"/>
    <property type="match status" value="1"/>
</dbReference>
<proteinExistence type="predicted"/>
<dbReference type="EMBL" id="FOSK01000005">
    <property type="protein sequence ID" value="SFK43830.1"/>
    <property type="molecule type" value="Genomic_DNA"/>
</dbReference>
<reference evidence="5 6" key="1">
    <citation type="submission" date="2016-10" db="EMBL/GenBank/DDBJ databases">
        <authorList>
            <person name="Varghese N."/>
            <person name="Submissions S."/>
        </authorList>
    </citation>
    <scope>NUCLEOTIDE SEQUENCE [LARGE SCALE GENOMIC DNA]</scope>
    <source>
        <strain evidence="5 6">DSM 16392</strain>
    </source>
</reference>
<keyword evidence="2" id="KW-0238">DNA-binding</keyword>
<dbReference type="InterPro" id="IPR000524">
    <property type="entry name" value="Tscrpt_reg_HTH_GntR"/>
</dbReference>
<dbReference type="SUPFAM" id="SSF46785">
    <property type="entry name" value="Winged helix' DNA-binding domain"/>
    <property type="match status" value="1"/>
</dbReference>
<evidence type="ECO:0000259" key="4">
    <source>
        <dbReference type="PROSITE" id="PS50949"/>
    </source>
</evidence>
<dbReference type="CDD" id="cd07377">
    <property type="entry name" value="WHTH_GntR"/>
    <property type="match status" value="1"/>
</dbReference>
<feature type="domain" description="HTH gntR-type" evidence="4">
    <location>
        <begin position="5"/>
        <end position="72"/>
    </location>
</feature>
<dbReference type="SMART" id="SM00895">
    <property type="entry name" value="FCD"/>
    <property type="match status" value="1"/>
</dbReference>
<dbReference type="InterPro" id="IPR036388">
    <property type="entry name" value="WH-like_DNA-bd_sf"/>
</dbReference>
<evidence type="ECO:0000256" key="2">
    <source>
        <dbReference type="ARBA" id="ARBA00023125"/>
    </source>
</evidence>
<dbReference type="InterPro" id="IPR011711">
    <property type="entry name" value="GntR_C"/>
</dbReference>
<dbReference type="Gene3D" id="1.20.120.530">
    <property type="entry name" value="GntR ligand-binding domain-like"/>
    <property type="match status" value="1"/>
</dbReference>
<dbReference type="PROSITE" id="PS50949">
    <property type="entry name" value="HTH_GNTR"/>
    <property type="match status" value="1"/>
</dbReference>
<dbReference type="SMART" id="SM00345">
    <property type="entry name" value="HTH_GNTR"/>
    <property type="match status" value="1"/>
</dbReference>
<keyword evidence="1" id="KW-0805">Transcription regulation</keyword>
<organism evidence="5 6">
    <name type="scientific">Pseudovibrio ascidiaceicola</name>
    <dbReference type="NCBI Taxonomy" id="285279"/>
    <lineage>
        <taxon>Bacteria</taxon>
        <taxon>Pseudomonadati</taxon>
        <taxon>Pseudomonadota</taxon>
        <taxon>Alphaproteobacteria</taxon>
        <taxon>Hyphomicrobiales</taxon>
        <taxon>Stappiaceae</taxon>
        <taxon>Pseudovibrio</taxon>
    </lineage>
</organism>
<sequence length="232" mass="26641">MTKADSNVDRIYEKLRKMAADFEFKPDARINESALSTELGASRTPLREALNRLVAEGFLTFQSGRGFFCRPLSPKLILDLYEARVAIETEIVRLVCRRASEEDLQDLMGFLKSTEPDYDSSDDPMELLSMDEAYHMRIAALSQSNELVRILENLNDRVRYIRLVDLKYLRGKTPVSTQEEAQLSAHRVVLTALINRDEDKAVSTMRHHIERRRDEATEAVRIAYSQLYVPAD</sequence>
<dbReference type="SUPFAM" id="SSF48008">
    <property type="entry name" value="GntR ligand-binding domain-like"/>
    <property type="match status" value="1"/>
</dbReference>
<dbReference type="Pfam" id="PF00392">
    <property type="entry name" value="GntR"/>
    <property type="match status" value="1"/>
</dbReference>
<name>A0A1I3ZIT1_9HYPH</name>
<dbReference type="Proteomes" id="UP000199598">
    <property type="component" value="Unassembled WGS sequence"/>
</dbReference>